<evidence type="ECO:0000313" key="5">
    <source>
        <dbReference type="Proteomes" id="UP000555728"/>
    </source>
</evidence>
<reference evidence="4 5" key="1">
    <citation type="submission" date="2020-08" db="EMBL/GenBank/DDBJ databases">
        <title>Genome sequencing of Purple Non-Sulfur Bacteria from various extreme environments.</title>
        <authorList>
            <person name="Mayer M."/>
        </authorList>
    </citation>
    <scope>NUCLEOTIDE SEQUENCE [LARGE SCALE GENOMIC DNA]</scope>
    <source>
        <strain evidence="4 5">JA135</strain>
    </source>
</reference>
<dbReference type="GO" id="GO:0009228">
    <property type="term" value="P:thiamine biosynthetic process"/>
    <property type="evidence" value="ECO:0007669"/>
    <property type="project" value="UniProtKB-KW"/>
</dbReference>
<protein>
    <recommendedName>
        <fullName evidence="1">Aminopyrimidine aminohydrolase</fullName>
        <ecNumber evidence="1">3.5.99.2</ecNumber>
    </recommendedName>
</protein>
<dbReference type="GO" id="GO:0009229">
    <property type="term" value="P:thiamine diphosphate biosynthetic process"/>
    <property type="evidence" value="ECO:0007669"/>
    <property type="project" value="UniProtKB-UniPathway"/>
</dbReference>
<dbReference type="GO" id="GO:0005829">
    <property type="term" value="C:cytosol"/>
    <property type="evidence" value="ECO:0007669"/>
    <property type="project" value="TreeGrafter"/>
</dbReference>
<comment type="catalytic activity">
    <reaction evidence="1">
        <text>4-amino-5-aminomethyl-2-methylpyrimidine + H2O = 4-amino-5-hydroxymethyl-2-methylpyrimidine + NH4(+)</text>
        <dbReference type="Rhea" id="RHEA:31799"/>
        <dbReference type="ChEBI" id="CHEBI:15377"/>
        <dbReference type="ChEBI" id="CHEBI:16892"/>
        <dbReference type="ChEBI" id="CHEBI:28938"/>
        <dbReference type="ChEBI" id="CHEBI:63416"/>
        <dbReference type="EC" id="3.5.99.2"/>
    </reaction>
</comment>
<dbReference type="Gene3D" id="1.20.910.10">
    <property type="entry name" value="Heme oxygenase-like"/>
    <property type="match status" value="1"/>
</dbReference>
<evidence type="ECO:0000256" key="2">
    <source>
        <dbReference type="SAM" id="MobiDB-lite"/>
    </source>
</evidence>
<comment type="similarity">
    <text evidence="1">Belongs to the TenA family.</text>
</comment>
<feature type="compositionally biased region" description="Basic and acidic residues" evidence="2">
    <location>
        <begin position="16"/>
        <end position="28"/>
    </location>
</feature>
<dbReference type="EC" id="3.5.99.2" evidence="1"/>
<organism evidence="4 5">
    <name type="scientific">Roseospira goensis</name>
    <dbReference type="NCBI Taxonomy" id="391922"/>
    <lineage>
        <taxon>Bacteria</taxon>
        <taxon>Pseudomonadati</taxon>
        <taxon>Pseudomonadota</taxon>
        <taxon>Alphaproteobacteria</taxon>
        <taxon>Rhodospirillales</taxon>
        <taxon>Rhodospirillaceae</taxon>
        <taxon>Roseospira</taxon>
    </lineage>
</organism>
<dbReference type="UniPathway" id="UPA00060"/>
<comment type="caution">
    <text evidence="4">The sequence shown here is derived from an EMBL/GenBank/DDBJ whole genome shotgun (WGS) entry which is preliminary data.</text>
</comment>
<dbReference type="Proteomes" id="UP000555728">
    <property type="component" value="Unassembled WGS sequence"/>
</dbReference>
<dbReference type="InterPro" id="IPR004305">
    <property type="entry name" value="Thiaminase-2/PQQC"/>
</dbReference>
<dbReference type="InterPro" id="IPR027574">
    <property type="entry name" value="Thiaminase_II"/>
</dbReference>
<accession>A0A7W6RYF2</accession>
<dbReference type="PANTHER" id="PTHR43198:SF2">
    <property type="entry name" value="SI:CH1073-67J19.1-RELATED"/>
    <property type="match status" value="1"/>
</dbReference>
<comment type="catalytic activity">
    <reaction evidence="1">
        <text>thiamine + H2O = 5-(2-hydroxyethyl)-4-methylthiazole + 4-amino-5-hydroxymethyl-2-methylpyrimidine + H(+)</text>
        <dbReference type="Rhea" id="RHEA:17509"/>
        <dbReference type="ChEBI" id="CHEBI:15377"/>
        <dbReference type="ChEBI" id="CHEBI:15378"/>
        <dbReference type="ChEBI" id="CHEBI:16892"/>
        <dbReference type="ChEBI" id="CHEBI:17957"/>
        <dbReference type="ChEBI" id="CHEBI:18385"/>
        <dbReference type="EC" id="3.5.99.2"/>
    </reaction>
</comment>
<feature type="domain" description="Thiaminase-2/PQQC" evidence="3">
    <location>
        <begin position="56"/>
        <end position="255"/>
    </location>
</feature>
<dbReference type="AlphaFoldDB" id="A0A7W6RYF2"/>
<dbReference type="InterPro" id="IPR050967">
    <property type="entry name" value="Thiamine_Salvage_TenA"/>
</dbReference>
<dbReference type="RefSeq" id="WP_184432858.1">
    <property type="nucleotide sequence ID" value="NZ_JACIGI010000007.1"/>
</dbReference>
<dbReference type="GO" id="GO:0050334">
    <property type="term" value="F:thiaminase activity"/>
    <property type="evidence" value="ECO:0007669"/>
    <property type="project" value="UniProtKB-EC"/>
</dbReference>
<evidence type="ECO:0000256" key="1">
    <source>
        <dbReference type="RuleBase" id="RU363093"/>
    </source>
</evidence>
<keyword evidence="1" id="KW-0784">Thiamine biosynthesis</keyword>
<sequence>MPEDSEDIATATAAGERPDAYTDAHTDAPPETPEAVPGLAAADSLFARLRHACWPEWHAYLDHPFVRRMADGSLRQECFRHYMGQDYLFLIHFARAYALGVFKSESLEDMRRMGAGMAAILDEMGLHVRYCQSWGLSPEDLERLPESKATMAYTRYVLERGLAGDLLDLVVALSPCIIGYAEIGARLIDGIDDDHPYGAWIREYGGAGYRQVARDAVETMDRLMVERGGPGRMPGLVDTFRQATRLEADFWQMGLTLAD</sequence>
<dbReference type="InterPro" id="IPR016084">
    <property type="entry name" value="Haem_Oase-like_multi-hlx"/>
</dbReference>
<dbReference type="CDD" id="cd19367">
    <property type="entry name" value="TenA_C_ScTHI20-like"/>
    <property type="match status" value="1"/>
</dbReference>
<comment type="pathway">
    <text evidence="1">Cofactor biosynthesis; thiamine diphosphate biosynthesis.</text>
</comment>
<proteinExistence type="inferred from homology"/>
<dbReference type="PANTHER" id="PTHR43198">
    <property type="entry name" value="BIFUNCTIONAL TH2 PROTEIN"/>
    <property type="match status" value="1"/>
</dbReference>
<dbReference type="NCBIfam" id="TIGR04306">
    <property type="entry name" value="salvage_TenA"/>
    <property type="match status" value="1"/>
</dbReference>
<dbReference type="SUPFAM" id="SSF48613">
    <property type="entry name" value="Heme oxygenase-like"/>
    <property type="match status" value="1"/>
</dbReference>
<evidence type="ECO:0000259" key="3">
    <source>
        <dbReference type="Pfam" id="PF03070"/>
    </source>
</evidence>
<keyword evidence="5" id="KW-1185">Reference proteome</keyword>
<keyword evidence="1 4" id="KW-0378">Hydrolase</keyword>
<feature type="region of interest" description="Disordered" evidence="2">
    <location>
        <begin position="1"/>
        <end position="34"/>
    </location>
</feature>
<dbReference type="EMBL" id="JACIGI010000007">
    <property type="protein sequence ID" value="MBB4285529.1"/>
    <property type="molecule type" value="Genomic_DNA"/>
</dbReference>
<gene>
    <name evidence="4" type="ORF">GGD88_001247</name>
</gene>
<comment type="function">
    <text evidence="1">Catalyzes an amino-pyrimidine hydrolysis reaction at the C5' of the pyrimidine moiety of thiamine compounds, a reaction that is part of a thiamine salvage pathway.</text>
</comment>
<name>A0A7W6RYF2_9PROT</name>
<dbReference type="Pfam" id="PF03070">
    <property type="entry name" value="TENA_THI-4"/>
    <property type="match status" value="1"/>
</dbReference>
<evidence type="ECO:0000313" key="4">
    <source>
        <dbReference type="EMBL" id="MBB4285529.1"/>
    </source>
</evidence>